<dbReference type="AlphaFoldDB" id="S2D834"/>
<keyword evidence="2" id="KW-1185">Reference proteome</keyword>
<evidence type="ECO:0000313" key="1">
    <source>
        <dbReference type="EMBL" id="EOZ95377.1"/>
    </source>
</evidence>
<dbReference type="Pfam" id="PF25594">
    <property type="entry name" value="GldB_lipo"/>
    <property type="match status" value="1"/>
</dbReference>
<evidence type="ECO:0000313" key="2">
    <source>
        <dbReference type="Proteomes" id="UP000006073"/>
    </source>
</evidence>
<gene>
    <name evidence="1" type="ORF">A33Q_3297</name>
</gene>
<reference evidence="1 2" key="1">
    <citation type="journal article" date="2013" name="Genome Announc.">
        <title>Draft Genome Sequence of Indibacter alkaliphilus Strain LW1T, Isolated from Lonar Lake, a Haloalkaline Lake in the Buldana District of Maharashtra, India.</title>
        <authorList>
            <person name="Singh A."/>
            <person name="Kumar Jangir P."/>
            <person name="Sharma R."/>
            <person name="Singh A."/>
            <person name="Kumar Pinnaka A."/>
            <person name="Shivaji S."/>
        </authorList>
    </citation>
    <scope>NUCLEOTIDE SEQUENCE [LARGE SCALE GENOMIC DNA]</scope>
    <source>
        <strain evidence="2">CCUG 57479 / KCTC 22604 / LW1</strain>
    </source>
</reference>
<comment type="caution">
    <text evidence="1">The sequence shown here is derived from an EMBL/GenBank/DDBJ whole genome shotgun (WGS) entry which is preliminary data.</text>
</comment>
<dbReference type="InterPro" id="IPR019853">
    <property type="entry name" value="GldB-like"/>
</dbReference>
<accession>S2D834</accession>
<name>S2D834_INDAL</name>
<proteinExistence type="predicted"/>
<protein>
    <submittedName>
        <fullName evidence="1">Secreted protein</fullName>
    </submittedName>
</protein>
<dbReference type="EMBL" id="ALWO02000038">
    <property type="protein sequence ID" value="EOZ95377.1"/>
    <property type="molecule type" value="Genomic_DNA"/>
</dbReference>
<organism evidence="1 2">
    <name type="scientific">Indibacter alkaliphilus (strain CCUG 57479 / KCTC 22604 / LW1)</name>
    <dbReference type="NCBI Taxonomy" id="1189612"/>
    <lineage>
        <taxon>Bacteria</taxon>
        <taxon>Pseudomonadati</taxon>
        <taxon>Bacteroidota</taxon>
        <taxon>Cytophagia</taxon>
        <taxon>Cytophagales</taxon>
        <taxon>Cyclobacteriaceae</taxon>
    </lineage>
</organism>
<sequence length="279" mass="32432">MLSYANNLPDSIRIIQQGYLDKASIGLKKFIKVRNITANSLLYQIKKAPAYWKGIRPNTYLIQEYKADIASQMDLYDQSLRNFRPPFICFAIGQLTSGGTVRDNWLLIGTEMVTSDSTIDKSQLTEWHRSVLPKEPKILEFTAHEMVHTQQRFGLGYLWAMERNRLLTMTIKEGAADFVSEKITGLNINESIHPYGLANEEELWKEFSEEMYGKDFSKWLYNGEKSSNRPADLGYFIGYRICEAYYEQAENKEKALHKIVKTNSYRRLLRKSGYAERFD</sequence>
<dbReference type="eggNOG" id="COG5504">
    <property type="taxonomic scope" value="Bacteria"/>
</dbReference>
<dbReference type="Proteomes" id="UP000006073">
    <property type="component" value="Unassembled WGS sequence"/>
</dbReference>